<name>A0ABP2KZA0_STRPO</name>
<reference evidence="1 2" key="1">
    <citation type="journal article" date="2014" name="Int. J. Syst. Evol. Microbiol.">
        <title>Phylogenomics and the dynamic genome evolution of the genus Streptococcus.</title>
        <authorList>
            <consortium name="The Broad Institute Genome Sequencing Platform"/>
            <person name="Richards V.P."/>
            <person name="Palmer S.R."/>
            <person name="Pavinski Bitar P.D."/>
            <person name="Qin X."/>
            <person name="Weinstock G.M."/>
            <person name="Highlander S.K."/>
            <person name="Town C.D."/>
            <person name="Burne R.A."/>
            <person name="Stanhope M.J."/>
        </authorList>
    </citation>
    <scope>NUCLEOTIDE SEQUENCE [LARGE SCALE GENOMIC DNA]</scope>
    <source>
        <strain evidence="1 2">Jelinkova 176</strain>
    </source>
</reference>
<dbReference type="Proteomes" id="UP000005356">
    <property type="component" value="Unassembled WGS sequence"/>
</dbReference>
<proteinExistence type="predicted"/>
<comment type="caution">
    <text evidence="1">The sequence shown here is derived from an EMBL/GenBank/DDBJ whole genome shotgun (WGS) entry which is preliminary data.</text>
</comment>
<gene>
    <name evidence="1" type="ORF">STRPO_1714</name>
</gene>
<organism evidence="1 2">
    <name type="scientific">Streptococcus porcinus str. Jelinkova 176</name>
    <dbReference type="NCBI Taxonomy" id="873448"/>
    <lineage>
        <taxon>Bacteria</taxon>
        <taxon>Bacillati</taxon>
        <taxon>Bacillota</taxon>
        <taxon>Bacilli</taxon>
        <taxon>Lactobacillales</taxon>
        <taxon>Streptococcaceae</taxon>
        <taxon>Streptococcus</taxon>
    </lineage>
</organism>
<protein>
    <submittedName>
        <fullName evidence="1">Uncharacterized protein</fullName>
    </submittedName>
</protein>
<accession>A0ABP2KZA0</accession>
<evidence type="ECO:0000313" key="1">
    <source>
        <dbReference type="EMBL" id="EGJ26827.1"/>
    </source>
</evidence>
<evidence type="ECO:0000313" key="2">
    <source>
        <dbReference type="Proteomes" id="UP000005356"/>
    </source>
</evidence>
<keyword evidence="2" id="KW-1185">Reference proteome</keyword>
<sequence length="39" mass="4383">MAFAFILISVERIGHFLGLLYPLLSYIEMSPIAVKSGER</sequence>
<dbReference type="EMBL" id="AEUU02000001">
    <property type="protein sequence ID" value="EGJ26827.1"/>
    <property type="molecule type" value="Genomic_DNA"/>
</dbReference>